<feature type="coiled-coil region" evidence="1">
    <location>
        <begin position="189"/>
        <end position="219"/>
    </location>
</feature>
<proteinExistence type="predicted"/>
<comment type="caution">
    <text evidence="3">The sequence shown here is derived from an EMBL/GenBank/DDBJ whole genome shotgun (WGS) entry which is preliminary data.</text>
</comment>
<gene>
    <name evidence="3" type="ORF">A2228_03915</name>
</gene>
<dbReference type="EMBL" id="MFAK01000010">
    <property type="protein sequence ID" value="OGD75313.1"/>
    <property type="molecule type" value="Genomic_DNA"/>
</dbReference>
<reference evidence="3 4" key="1">
    <citation type="journal article" date="2016" name="Nat. Commun.">
        <title>Thousands of microbial genomes shed light on interconnected biogeochemical processes in an aquifer system.</title>
        <authorList>
            <person name="Anantharaman K."/>
            <person name="Brown C.T."/>
            <person name="Hug L.A."/>
            <person name="Sharon I."/>
            <person name="Castelle C.J."/>
            <person name="Probst A.J."/>
            <person name="Thomas B.C."/>
            <person name="Singh A."/>
            <person name="Wilkins M.J."/>
            <person name="Karaoz U."/>
            <person name="Brodie E.L."/>
            <person name="Williams K.H."/>
            <person name="Hubbard S.S."/>
            <person name="Banfield J.F."/>
        </authorList>
    </citation>
    <scope>NUCLEOTIDE SEQUENCE [LARGE SCALE GENOMIC DNA]</scope>
</reference>
<protein>
    <submittedName>
        <fullName evidence="3">Uncharacterized protein</fullName>
    </submittedName>
</protein>
<evidence type="ECO:0000313" key="4">
    <source>
        <dbReference type="Proteomes" id="UP000176191"/>
    </source>
</evidence>
<name>A0A1F5F6N1_9BACT</name>
<feature type="region of interest" description="Disordered" evidence="2">
    <location>
        <begin position="1"/>
        <end position="28"/>
    </location>
</feature>
<evidence type="ECO:0000256" key="1">
    <source>
        <dbReference type="SAM" id="Coils"/>
    </source>
</evidence>
<evidence type="ECO:0000256" key="2">
    <source>
        <dbReference type="SAM" id="MobiDB-lite"/>
    </source>
</evidence>
<evidence type="ECO:0000313" key="3">
    <source>
        <dbReference type="EMBL" id="OGD75313.1"/>
    </source>
</evidence>
<keyword evidence="1" id="KW-0175">Coiled coil</keyword>
<dbReference type="AlphaFoldDB" id="A0A1F5F6N1"/>
<sequence>MTKKEAHSSARPEKGGTKEVDRQAKESKDSPLGFLEQFATLFKLRLLKSKLGVDQVDQKNLSELEARLSGKGEEKIKAETEINKLYRDIIEVDQATFHKEVTLEETLHKAGINSSRILDRGKQIDGRIGGLRERGSKSIKEEEIDECLVDLRTIAQEVGVELGVERDKIDRTVGQEVGRLHELRDRIQISKQREEIEGIAKTKSRKEKEKAKATLLEKEDFKQKREDDKRVLKVTRGTEEHQDSADKFIEELKRDFTGDQLEQSNEVHLAKGLLEAKNMNRQRLRFGHGISGIEAADEFTIRAGLIYADELTEKIVQRAIKQVAEGTQKDLLELQLRGQATLGVIRVWTSKRKDLTPDEVVGLIENEVQMGLNSIRGVREERSREVRVEQDGDGYEFVEDDFLSPEGTLTGHRRRRKLASRGPNPIEELEKKDVDMGRVSRIFSEKKRDFSKRKIVGEAHREQFGEEFINELKHIYPDLTENDYRYLYAGAVEMFGNEHYTILEEKLGRGDYEGYLKYLMSYLYKVGLREGQQDFQLQILMREARTQLADVGRSDLLDIYKAFEKTAIFHEAYYQLDREGYAKILNSWGVEPLQVFKNKWANKLNVRVAREDGTQLNELGVIKYDDLLQSSVWSHRLIYGDKKGSTNHFDEEKVYDDMLVTLLYGSESETCQIRGKDVINIVTGKRVAGLDDRLIVDGDEMSLESLVMNGRYMAGIAHDIWRLDGRCANVLDDVSISGAVGLNKALLTTWKIRRYAEEYGFIPTWMFEALSMDNMIYEIENYKDMVGSGMKTLFENKGGDGEAVAQLINDHIKRRRTLRGEEFRTNYLPIEDVRLLSKTSLSLGEAEAEYVRRQKLLGNEVDINNPQYKEQIKILHRKWSSNLFTASERAMIDQVDWKSVNAEYAKELGVESIGDTFEAFIEHFSFGRLSATEKLRGTDLMDYGGYFLKSGQVVDIFKSGFAGGATEAIAKIFGTMEGYLPYDTSGLRRFMIKEMEVMYSWDDRKWSVEVPKMKEKMGPNGKMVDGNMDGEMLPNKEIMTDENGYWVGKKDTIKLRGDSLLGKSRMRRSRRERDIEYAVYSMVGTGTLDRDSAEEFLNSKYGGIFKKNRNAALAYRWLKRWVYLDDPWILLEVGWEEGKKVISAIFKQIFS</sequence>
<organism evidence="3 4">
    <name type="scientific">Candidatus Collierbacteria bacterium RIFOXYA2_FULL_46_10</name>
    <dbReference type="NCBI Taxonomy" id="1817726"/>
    <lineage>
        <taxon>Bacteria</taxon>
        <taxon>Candidatus Collieribacteriota</taxon>
    </lineage>
</organism>
<dbReference type="Proteomes" id="UP000176191">
    <property type="component" value="Unassembled WGS sequence"/>
</dbReference>
<accession>A0A1F5F6N1</accession>